<keyword evidence="4" id="KW-1185">Reference proteome</keyword>
<feature type="domain" description="Transposase IS4-like" evidence="2">
    <location>
        <begin position="16"/>
        <end position="73"/>
    </location>
</feature>
<dbReference type="Pfam" id="PF01609">
    <property type="entry name" value="DDE_Tnp_1"/>
    <property type="match status" value="1"/>
</dbReference>
<feature type="region of interest" description="Disordered" evidence="1">
    <location>
        <begin position="73"/>
        <end position="94"/>
    </location>
</feature>
<name>A0ABV4IX23_9ACTN</name>
<evidence type="ECO:0000313" key="3">
    <source>
        <dbReference type="EMBL" id="MEZ3177836.1"/>
    </source>
</evidence>
<comment type="caution">
    <text evidence="3">The sequence shown here is derived from an EMBL/GenBank/DDBJ whole genome shotgun (WGS) entry which is preliminary data.</text>
</comment>
<accession>A0ABV4IX23</accession>
<evidence type="ECO:0000256" key="1">
    <source>
        <dbReference type="SAM" id="MobiDB-lite"/>
    </source>
</evidence>
<reference evidence="3 4" key="1">
    <citation type="journal article" date="2021" name="Res Sq">
        <title>Streptomyces Pimoensis sp. nov., Isolated From the Taklimakan Desert in Xinjiang, China.</title>
        <authorList>
            <person name="Zhang P."/>
            <person name="Luo X."/>
            <person name="Luo X."/>
            <person name="Liu Z."/>
            <person name="Xia Z."/>
            <person name="Wan C."/>
            <person name="zhang L."/>
        </authorList>
    </citation>
    <scope>NUCLEOTIDE SEQUENCE [LARGE SCALE GENOMIC DNA]</scope>
    <source>
        <strain evidence="3 4">TRM75549</strain>
    </source>
</reference>
<dbReference type="InterPro" id="IPR002559">
    <property type="entry name" value="Transposase_11"/>
</dbReference>
<evidence type="ECO:0000313" key="4">
    <source>
        <dbReference type="Proteomes" id="UP001567537"/>
    </source>
</evidence>
<dbReference type="EMBL" id="JAHWZY010000002">
    <property type="protein sequence ID" value="MEZ3177836.1"/>
    <property type="molecule type" value="Genomic_DNA"/>
</dbReference>
<dbReference type="Proteomes" id="UP001567537">
    <property type="component" value="Unassembled WGS sequence"/>
</dbReference>
<evidence type="ECO:0000259" key="2">
    <source>
        <dbReference type="Pfam" id="PF01609"/>
    </source>
</evidence>
<sequence length="94" mass="10499">MRPRAGGSRLRPRQGPLAFVVTGGNSNDCTRFTTVMERVRVPRTGPGRPLTRPDHILSGKGYHSKAIRAWLRRRAYRTQSPSVPTKRPSPSPHS</sequence>
<gene>
    <name evidence="3" type="ORF">KYY02_03630</name>
</gene>
<organism evidence="3 4">
    <name type="scientific">Streptomyces pimonensis</name>
    <dbReference type="NCBI Taxonomy" id="2860288"/>
    <lineage>
        <taxon>Bacteria</taxon>
        <taxon>Bacillati</taxon>
        <taxon>Actinomycetota</taxon>
        <taxon>Actinomycetes</taxon>
        <taxon>Kitasatosporales</taxon>
        <taxon>Streptomycetaceae</taxon>
        <taxon>Streptomyces</taxon>
    </lineage>
</organism>
<protein>
    <submittedName>
        <fullName evidence="3">Transposase</fullName>
    </submittedName>
</protein>
<feature type="region of interest" description="Disordered" evidence="1">
    <location>
        <begin position="1"/>
        <end position="22"/>
    </location>
</feature>
<proteinExistence type="predicted"/>